<feature type="compositionally biased region" description="Basic residues" evidence="3">
    <location>
        <begin position="1072"/>
        <end position="1087"/>
    </location>
</feature>
<evidence type="ECO:0000256" key="3">
    <source>
        <dbReference type="SAM" id="MobiDB-lite"/>
    </source>
</evidence>
<feature type="compositionally biased region" description="Basic and acidic residues" evidence="3">
    <location>
        <begin position="957"/>
        <end position="969"/>
    </location>
</feature>
<accession>A0AAE0KR66</accession>
<dbReference type="EMBL" id="LGRX02020470">
    <property type="protein sequence ID" value="KAK3257465.1"/>
    <property type="molecule type" value="Genomic_DNA"/>
</dbReference>
<feature type="region of interest" description="Disordered" evidence="3">
    <location>
        <begin position="1118"/>
        <end position="1143"/>
    </location>
</feature>
<dbReference type="GO" id="GO:0003723">
    <property type="term" value="F:RNA binding"/>
    <property type="evidence" value="ECO:0007669"/>
    <property type="project" value="InterPro"/>
</dbReference>
<keyword evidence="5" id="KW-1185">Reference proteome</keyword>
<protein>
    <submittedName>
        <fullName evidence="4">Uncharacterized protein</fullName>
    </submittedName>
</protein>
<dbReference type="InterPro" id="IPR011989">
    <property type="entry name" value="ARM-like"/>
</dbReference>
<dbReference type="GO" id="GO:0005730">
    <property type="term" value="C:nucleolus"/>
    <property type="evidence" value="ECO:0007669"/>
    <property type="project" value="TreeGrafter"/>
</dbReference>
<dbReference type="GO" id="GO:0030686">
    <property type="term" value="C:90S preribosome"/>
    <property type="evidence" value="ECO:0007669"/>
    <property type="project" value="TreeGrafter"/>
</dbReference>
<feature type="repeat" description="Pumilio" evidence="2">
    <location>
        <begin position="783"/>
        <end position="820"/>
    </location>
</feature>
<dbReference type="PANTHER" id="PTHR13102:SF0">
    <property type="entry name" value="NUCLEOLAR PROTEIN 9"/>
    <property type="match status" value="1"/>
</dbReference>
<feature type="region of interest" description="Disordered" evidence="3">
    <location>
        <begin position="1071"/>
        <end position="1099"/>
    </location>
</feature>
<name>A0AAE0KR66_9CHLO</name>
<feature type="region of interest" description="Disordered" evidence="3">
    <location>
        <begin position="165"/>
        <end position="192"/>
    </location>
</feature>
<feature type="repeat" description="Pumilio" evidence="2">
    <location>
        <begin position="479"/>
        <end position="516"/>
    </location>
</feature>
<sequence>MGDEGPKRHPKVDADLLQYFREIQGLVTAETDAEQVSMLVEGALTEAQGRELKLAGDPKGSRALQIILQHATGEQLLAFLGAVGGLHFATLLANPFGSRVLETLLSQITQQLSRPQKEFIDNLEQALTDICNVLPKYAYDVLTNKAASFGVRSLLSLLAGRELSPKPGGGGGGKGGKGFGKGGGGKGGKGGLGARMFGRGGPGAPQQLHRPFPSLLKQLITSLAMAVQEYVSELWDDEGAGPVLQAMVAALSGRPEMVKAVLPALLGASGGEDAEEGAWLENIPDEHRMWVMEGQGGSRLMEAAIAVAPAPLLTEIYTRYLRAHLLRLSQHYSGNFVVQAFIAATQEPAQIKMILSELEEHITSLLQEQRGGVVGALVAACARLGIAQKEACKALARGVAATTPAAEGEPSGKKAPPWKNLVPALLILDTGRRGEAPPAHPAEALLGCRHLSTIGCSMLQVVIGFPQECCQQFVDSLASLSGEQTLQVAQDSGGAHVIEALLKSSASDKIKKRVVSSMAGHFGQLALSGSTGARCLETCYKLSDIKLKEAIAAELLPIEKELTMSHTTSLLLQRCGLQELKQQPAEWKMKQTKNTAMRSEFADLFSAAADQDGKPSVDDMPEKGSKRRGESAGWVAWLGGWPGGTYGVGDYNEKWGKTAETWCSLVHGRRALLATPRWSHRRSGSICIPPLPSSGFEVSGILSSLVLQRVAGHSLMQEGDVGQNLVPALLILDTGRRGEAPPAHPAEALLGCRHLSTIGCSMLQVVIGFPQECCQQFVDSLASLSGEQTLQVAQDSGGAHVIEALLKSSASDKIKKRVVSSMAGHFGQLALSGSTGARCLETCYKLSDIKLKEAIAAELLPIEKELTMSHTTSLLLQRCGLQELKQQPAEWKMKQTKNTAMRSEFADLFSAAADQDGKPRDAGEDVTAAEEEEEANGAKAVTKGKRAAHGALGSEGRTADRAAAKEATRELGGAEEATRELGGAEVHAAMRVLGFGGGPSTSASITSAPDQTKGKKRSKEKGKWGADLAMGSDVGHVAAVLAEAEAGDREAEGGGRGTRGGEEIDELFKAARGGRKAMKAKGKKGKTKAAPAEPSDLLPPAAEGAVAASLQNVMGAIQKTKRRKGMPGDADEPAKKKKKKFMS</sequence>
<gene>
    <name evidence="4" type="ORF">CYMTET_33448</name>
</gene>
<dbReference type="Gene3D" id="1.25.10.10">
    <property type="entry name" value="Leucine-rich Repeat Variant"/>
    <property type="match status" value="4"/>
</dbReference>
<dbReference type="GO" id="GO:0000447">
    <property type="term" value="P:endonucleolytic cleavage in ITS1 to separate SSU-rRNA from 5.8S rRNA and LSU-rRNA from tricistronic rRNA transcript (SSU-rRNA, 5.8S rRNA, LSU-rRNA)"/>
    <property type="evidence" value="ECO:0007669"/>
    <property type="project" value="TreeGrafter"/>
</dbReference>
<dbReference type="InterPro" id="IPR016024">
    <property type="entry name" value="ARM-type_fold"/>
</dbReference>
<evidence type="ECO:0000256" key="2">
    <source>
        <dbReference type="PROSITE-ProRule" id="PRU00317"/>
    </source>
</evidence>
<dbReference type="GO" id="GO:0000480">
    <property type="term" value="P:endonucleolytic cleavage in 5'-ETS of tricistronic rRNA transcript (SSU-rRNA, 5.8S rRNA, LSU-rRNA)"/>
    <property type="evidence" value="ECO:0007669"/>
    <property type="project" value="TreeGrafter"/>
</dbReference>
<organism evidence="4 5">
    <name type="scientific">Cymbomonas tetramitiformis</name>
    <dbReference type="NCBI Taxonomy" id="36881"/>
    <lineage>
        <taxon>Eukaryota</taxon>
        <taxon>Viridiplantae</taxon>
        <taxon>Chlorophyta</taxon>
        <taxon>Pyramimonadophyceae</taxon>
        <taxon>Pyramimonadales</taxon>
        <taxon>Pyramimonadaceae</taxon>
        <taxon>Cymbomonas</taxon>
    </lineage>
</organism>
<evidence type="ECO:0000256" key="1">
    <source>
        <dbReference type="ARBA" id="ARBA00022737"/>
    </source>
</evidence>
<dbReference type="Proteomes" id="UP001190700">
    <property type="component" value="Unassembled WGS sequence"/>
</dbReference>
<dbReference type="InterPro" id="IPR001313">
    <property type="entry name" value="Pumilio_RNA-bd_rpt"/>
</dbReference>
<dbReference type="GO" id="GO:0000472">
    <property type="term" value="P:endonucleolytic cleavage to generate mature 5'-end of SSU-rRNA from (SSU-rRNA, 5.8S rRNA, LSU-rRNA)"/>
    <property type="evidence" value="ECO:0007669"/>
    <property type="project" value="TreeGrafter"/>
</dbReference>
<dbReference type="PROSITE" id="PS50302">
    <property type="entry name" value="PUM"/>
    <property type="match status" value="3"/>
</dbReference>
<feature type="region of interest" description="Disordered" evidence="3">
    <location>
        <begin position="911"/>
        <end position="983"/>
    </location>
</feature>
<feature type="repeat" description="Pumilio" evidence="2">
    <location>
        <begin position="320"/>
        <end position="356"/>
    </location>
</feature>
<evidence type="ECO:0000313" key="4">
    <source>
        <dbReference type="EMBL" id="KAK3257465.1"/>
    </source>
</evidence>
<feature type="compositionally biased region" description="Polar residues" evidence="3">
    <location>
        <begin position="1000"/>
        <end position="1010"/>
    </location>
</feature>
<dbReference type="PANTHER" id="PTHR13102">
    <property type="entry name" value="NUCLEOLAR PROTEIN 9"/>
    <property type="match status" value="1"/>
</dbReference>
<feature type="region of interest" description="Disordered" evidence="3">
    <location>
        <begin position="997"/>
        <end position="1023"/>
    </location>
</feature>
<reference evidence="4 5" key="1">
    <citation type="journal article" date="2015" name="Genome Biol. Evol.">
        <title>Comparative Genomics of a Bacterivorous Green Alga Reveals Evolutionary Causalities and Consequences of Phago-Mixotrophic Mode of Nutrition.</title>
        <authorList>
            <person name="Burns J.A."/>
            <person name="Paasch A."/>
            <person name="Narechania A."/>
            <person name="Kim E."/>
        </authorList>
    </citation>
    <scope>NUCLEOTIDE SEQUENCE [LARGE SCALE GENOMIC DNA]</scope>
    <source>
        <strain evidence="4 5">PLY_AMNH</strain>
    </source>
</reference>
<dbReference type="GO" id="GO:0030688">
    <property type="term" value="C:preribosome, small subunit precursor"/>
    <property type="evidence" value="ECO:0007669"/>
    <property type="project" value="TreeGrafter"/>
</dbReference>
<proteinExistence type="predicted"/>
<dbReference type="SUPFAM" id="SSF48371">
    <property type="entry name" value="ARM repeat"/>
    <property type="match status" value="3"/>
</dbReference>
<dbReference type="SMART" id="SM00025">
    <property type="entry name" value="Pumilio"/>
    <property type="match status" value="5"/>
</dbReference>
<evidence type="ECO:0000313" key="5">
    <source>
        <dbReference type="Proteomes" id="UP001190700"/>
    </source>
</evidence>
<dbReference type="Pfam" id="PF22493">
    <property type="entry name" value="PUF_NOP9"/>
    <property type="match status" value="2"/>
</dbReference>
<dbReference type="InterPro" id="IPR040000">
    <property type="entry name" value="NOP9"/>
</dbReference>
<dbReference type="GO" id="GO:0000056">
    <property type="term" value="P:ribosomal small subunit export from nucleus"/>
    <property type="evidence" value="ECO:0007669"/>
    <property type="project" value="TreeGrafter"/>
</dbReference>
<keyword evidence="1" id="KW-0677">Repeat</keyword>
<dbReference type="AlphaFoldDB" id="A0AAE0KR66"/>
<comment type="caution">
    <text evidence="4">The sequence shown here is derived from an EMBL/GenBank/DDBJ whole genome shotgun (WGS) entry which is preliminary data.</text>
</comment>
<feature type="compositionally biased region" description="Gly residues" evidence="3">
    <location>
        <begin position="167"/>
        <end position="192"/>
    </location>
</feature>